<dbReference type="Proteomes" id="UP001277761">
    <property type="component" value="Unassembled WGS sequence"/>
</dbReference>
<comment type="caution">
    <text evidence="3">The sequence shown here is derived from an EMBL/GenBank/DDBJ whole genome shotgun (WGS) entry which is preliminary data.</text>
</comment>
<proteinExistence type="inferred from homology"/>
<protein>
    <submittedName>
        <fullName evidence="3">DNA-processing protein DprA</fullName>
    </submittedName>
</protein>
<dbReference type="EMBL" id="JAXAVX010000001">
    <property type="protein sequence ID" value="MDX8150431.1"/>
    <property type="molecule type" value="Genomic_DNA"/>
</dbReference>
<reference evidence="3 4" key="1">
    <citation type="submission" date="2023-11" db="EMBL/GenBank/DDBJ databases">
        <authorList>
            <person name="Xu M."/>
            <person name="Jiang T."/>
        </authorList>
    </citation>
    <scope>NUCLEOTIDE SEQUENCE [LARGE SCALE GENOMIC DNA]</scope>
    <source>
        <strain evidence="3 4">SD</strain>
    </source>
</reference>
<feature type="domain" description="Smf/DprA SLOG" evidence="2">
    <location>
        <begin position="77"/>
        <end position="297"/>
    </location>
</feature>
<dbReference type="PANTHER" id="PTHR43022:SF1">
    <property type="entry name" value="PROTEIN SMF"/>
    <property type="match status" value="1"/>
</dbReference>
<dbReference type="SUPFAM" id="SSF102405">
    <property type="entry name" value="MCP/YpsA-like"/>
    <property type="match status" value="1"/>
</dbReference>
<evidence type="ECO:0000313" key="3">
    <source>
        <dbReference type="EMBL" id="MDX8150431.1"/>
    </source>
</evidence>
<name>A0ABU4VF35_9ACTN</name>
<dbReference type="InterPro" id="IPR003488">
    <property type="entry name" value="DprA"/>
</dbReference>
<evidence type="ECO:0000259" key="2">
    <source>
        <dbReference type="Pfam" id="PF02481"/>
    </source>
</evidence>
<dbReference type="InterPro" id="IPR057666">
    <property type="entry name" value="DrpA_SLOG"/>
</dbReference>
<dbReference type="PANTHER" id="PTHR43022">
    <property type="entry name" value="PROTEIN SMF"/>
    <property type="match status" value="1"/>
</dbReference>
<comment type="similarity">
    <text evidence="1">Belongs to the DprA/Smf family.</text>
</comment>
<sequence>MTTCAACRRRTALVAALSPWIDRGARRRRGGEGALLGRAEPELLDALGLDAPPALAGDADLLARERHHREHDGILAVCRHDPRYPARLEQLEDPPAVLHLRGAGERLLEDLAAGDRPVVAIVGARRAPDEGRRVADGLGEQLARAGVLVLSGMAYGVDAAAHGGALRATESGAGGAPATAAVLGGGVDRASPGGLHRLFGRLVAHGTVLAELPPGTQPRRWTFPARNRLIAALSDAVVVVSAATGSESLITAELAQDLGRPVGAVPGSVLDDRQAGTNRLLRDGATPVLDLDDVAAMLGTELVLDRPGPAEDGALGDPVVAELAARLRRRARTLDELLAGEAAPAAVHAALSELEARGQVRRGLDGRLSWSGS</sequence>
<accession>A0ABU4VF35</accession>
<organism evidence="3 4">
    <name type="scientific">Patulibacter brassicae</name>
    <dbReference type="NCBI Taxonomy" id="1705717"/>
    <lineage>
        <taxon>Bacteria</taxon>
        <taxon>Bacillati</taxon>
        <taxon>Actinomycetota</taxon>
        <taxon>Thermoleophilia</taxon>
        <taxon>Solirubrobacterales</taxon>
        <taxon>Patulibacteraceae</taxon>
        <taxon>Patulibacter</taxon>
    </lineage>
</organism>
<dbReference type="Gene3D" id="3.40.50.450">
    <property type="match status" value="1"/>
</dbReference>
<gene>
    <name evidence="3" type="ORF">SK069_02400</name>
</gene>
<evidence type="ECO:0000256" key="1">
    <source>
        <dbReference type="ARBA" id="ARBA00006525"/>
    </source>
</evidence>
<dbReference type="Pfam" id="PF02481">
    <property type="entry name" value="DNA_processg_A"/>
    <property type="match status" value="1"/>
</dbReference>
<evidence type="ECO:0000313" key="4">
    <source>
        <dbReference type="Proteomes" id="UP001277761"/>
    </source>
</evidence>
<keyword evidence="4" id="KW-1185">Reference proteome</keyword>
<dbReference type="RefSeq" id="WP_319952579.1">
    <property type="nucleotide sequence ID" value="NZ_JAXAVX010000001.1"/>
</dbReference>